<keyword evidence="1" id="KW-0732">Signal</keyword>
<feature type="chain" id="PRO_5019843601" evidence="1">
    <location>
        <begin position="22"/>
        <end position="104"/>
    </location>
</feature>
<evidence type="ECO:0000256" key="1">
    <source>
        <dbReference type="SAM" id="SignalP"/>
    </source>
</evidence>
<feature type="signal peptide" evidence="1">
    <location>
        <begin position="1"/>
        <end position="21"/>
    </location>
</feature>
<evidence type="ECO:0000313" key="3">
    <source>
        <dbReference type="Proteomes" id="UP000351155"/>
    </source>
</evidence>
<protein>
    <submittedName>
        <fullName evidence="2">Outer membrane usher protein</fullName>
    </submittedName>
</protein>
<dbReference type="EMBL" id="CAADIW010000025">
    <property type="protein sequence ID" value="VFS31687.1"/>
    <property type="molecule type" value="Genomic_DNA"/>
</dbReference>
<gene>
    <name evidence="2" type="ORF">NCTC12126_03096</name>
</gene>
<dbReference type="AlphaFoldDB" id="A0A484Y7Q3"/>
<dbReference type="InterPro" id="IPR037224">
    <property type="entry name" value="PapC_N_sf"/>
</dbReference>
<evidence type="ECO:0000313" key="2">
    <source>
        <dbReference type="EMBL" id="VFS31687.1"/>
    </source>
</evidence>
<name>A0A484Y7Q3_9ENTR</name>
<dbReference type="Proteomes" id="UP000351155">
    <property type="component" value="Unassembled WGS sequence"/>
</dbReference>
<proteinExistence type="predicted"/>
<organism evidence="2 3">
    <name type="scientific">Enterobacter cancerogenus</name>
    <dbReference type="NCBI Taxonomy" id="69218"/>
    <lineage>
        <taxon>Bacteria</taxon>
        <taxon>Pseudomonadati</taxon>
        <taxon>Pseudomonadota</taxon>
        <taxon>Gammaproteobacteria</taxon>
        <taxon>Enterobacterales</taxon>
        <taxon>Enterobacteriaceae</taxon>
        <taxon>Enterobacter</taxon>
        <taxon>Enterobacter cloacae complex</taxon>
    </lineage>
</organism>
<reference evidence="2 3" key="1">
    <citation type="submission" date="2019-03" db="EMBL/GenBank/DDBJ databases">
        <authorList>
            <consortium name="Pathogen Informatics"/>
        </authorList>
    </citation>
    <scope>NUCLEOTIDE SEQUENCE [LARGE SCALE GENOMIC DNA]</scope>
    <source>
        <strain evidence="2 3">NCTC12126</strain>
    </source>
</reference>
<dbReference type="SUPFAM" id="SSF141729">
    <property type="entry name" value="FimD N-terminal domain-like"/>
    <property type="match status" value="1"/>
</dbReference>
<accession>A0A484Y7Q3</accession>
<sequence>MQIHHAIRVLVLILTANAASANEKTWVILNNDYKGSIFLDFQSDKPCLTRPLLEEWGVKSTVLDKLHWDTRACLSADSANAFALQFWYRPDANLLTLLFSPGGV</sequence>